<reference evidence="6" key="1">
    <citation type="submission" date="2020-12" db="EMBL/GenBank/DDBJ databases">
        <title>Genome public.</title>
        <authorList>
            <person name="Sun Q."/>
        </authorList>
    </citation>
    <scope>NUCLEOTIDE SEQUENCE</scope>
    <source>
        <strain evidence="6">CCM 8863</strain>
    </source>
</reference>
<dbReference type="EMBL" id="JAEIOS010000011">
    <property type="protein sequence ID" value="MBI8988798.1"/>
    <property type="molecule type" value="Genomic_DNA"/>
</dbReference>
<keyword evidence="7" id="KW-1185">Reference proteome</keyword>
<gene>
    <name evidence="6" type="ORF">JDV75_03360</name>
</gene>
<keyword evidence="2" id="KW-0132">Cell division</keyword>
<evidence type="ECO:0000256" key="3">
    <source>
        <dbReference type="ARBA" id="ARBA00022829"/>
    </source>
</evidence>
<accession>A0A934HXK5</accession>
<evidence type="ECO:0000256" key="2">
    <source>
        <dbReference type="ARBA" id="ARBA00022618"/>
    </source>
</evidence>
<feature type="region of interest" description="Disordered" evidence="5">
    <location>
        <begin position="1"/>
        <end position="51"/>
    </location>
</feature>
<name>A0A934HXK5_9CORY</name>
<dbReference type="GO" id="GO:0051301">
    <property type="term" value="P:cell division"/>
    <property type="evidence" value="ECO:0007669"/>
    <property type="project" value="UniProtKB-KW"/>
</dbReference>
<dbReference type="InterPro" id="IPR005234">
    <property type="entry name" value="ScpB_csome_segregation"/>
</dbReference>
<organism evidence="6 7">
    <name type="scientific">Corynebacterium meridianum</name>
    <dbReference type="NCBI Taxonomy" id="2765363"/>
    <lineage>
        <taxon>Bacteria</taxon>
        <taxon>Bacillati</taxon>
        <taxon>Actinomycetota</taxon>
        <taxon>Actinomycetes</taxon>
        <taxon>Mycobacteriales</taxon>
        <taxon>Corynebacteriaceae</taxon>
        <taxon>Corynebacterium</taxon>
    </lineage>
</organism>
<evidence type="ECO:0000313" key="6">
    <source>
        <dbReference type="EMBL" id="MBI8988798.1"/>
    </source>
</evidence>
<dbReference type="SUPFAM" id="SSF46785">
    <property type="entry name" value="Winged helix' DNA-binding domain"/>
    <property type="match status" value="2"/>
</dbReference>
<dbReference type="InterPro" id="IPR036390">
    <property type="entry name" value="WH_DNA-bd_sf"/>
</dbReference>
<sequence length="234" mass="25093">MHSPRSARVTATSPSTTDPGPNGGVPRPASRWDPDRRPGTGRVSRVSETGSPTLAPVTALRSQIESILLVVDSPVGVDTLAGVLGAESDVVTEILEEIRTEFDARGSGFDLRSSSGGWRLYTRPANAGVVEKLILDGSQSRLSRAALETLAVVAYRQPVTRAQVSAVRGVNVDGVMRTLQLRGLIREVDSDETTGAHRYVTTELLLELLGIDSLERLPDLAPLLPDVDTIDEDY</sequence>
<evidence type="ECO:0000256" key="1">
    <source>
        <dbReference type="ARBA" id="ARBA00022490"/>
    </source>
</evidence>
<evidence type="ECO:0000313" key="7">
    <source>
        <dbReference type="Proteomes" id="UP000645966"/>
    </source>
</evidence>
<keyword evidence="3" id="KW-0159">Chromosome partition</keyword>
<protein>
    <submittedName>
        <fullName evidence="6">SMC-Scp complex subunit ScpB</fullName>
    </submittedName>
</protein>
<dbReference type="PANTHER" id="PTHR34298:SF2">
    <property type="entry name" value="SEGREGATION AND CONDENSATION PROTEIN B"/>
    <property type="match status" value="1"/>
</dbReference>
<dbReference type="Proteomes" id="UP000645966">
    <property type="component" value="Unassembled WGS sequence"/>
</dbReference>
<keyword evidence="1" id="KW-0963">Cytoplasm</keyword>
<dbReference type="Gene3D" id="1.10.10.10">
    <property type="entry name" value="Winged helix-like DNA-binding domain superfamily/Winged helix DNA-binding domain"/>
    <property type="match status" value="2"/>
</dbReference>
<evidence type="ECO:0000256" key="5">
    <source>
        <dbReference type="SAM" id="MobiDB-lite"/>
    </source>
</evidence>
<dbReference type="InterPro" id="IPR036388">
    <property type="entry name" value="WH-like_DNA-bd_sf"/>
</dbReference>
<keyword evidence="4" id="KW-0131">Cell cycle</keyword>
<evidence type="ECO:0000256" key="4">
    <source>
        <dbReference type="ARBA" id="ARBA00023306"/>
    </source>
</evidence>
<dbReference type="PANTHER" id="PTHR34298">
    <property type="entry name" value="SEGREGATION AND CONDENSATION PROTEIN B"/>
    <property type="match status" value="1"/>
</dbReference>
<proteinExistence type="predicted"/>
<dbReference type="Pfam" id="PF04079">
    <property type="entry name" value="SMC_ScpB"/>
    <property type="match status" value="1"/>
</dbReference>
<comment type="caution">
    <text evidence="6">The sequence shown here is derived from an EMBL/GenBank/DDBJ whole genome shotgun (WGS) entry which is preliminary data.</text>
</comment>
<dbReference type="AlphaFoldDB" id="A0A934HXK5"/>
<feature type="compositionally biased region" description="Polar residues" evidence="5">
    <location>
        <begin position="9"/>
        <end position="19"/>
    </location>
</feature>
<dbReference type="GO" id="GO:0051304">
    <property type="term" value="P:chromosome separation"/>
    <property type="evidence" value="ECO:0007669"/>
    <property type="project" value="InterPro"/>
</dbReference>